<evidence type="ECO:0000313" key="5">
    <source>
        <dbReference type="Proteomes" id="UP000694867"/>
    </source>
</evidence>
<dbReference type="GO" id="GO:0000184">
    <property type="term" value="P:nuclear-transcribed mRNA catabolic process, nonsense-mediated decay"/>
    <property type="evidence" value="ECO:0007669"/>
    <property type="project" value="UniProtKB-UniRule"/>
</dbReference>
<sequence length="602" mass="68598">MDFDETTVKTLLDHPDDEVCVVTFVSKARVDGSCTNLFSDSRFYYDAANRTIYLSCELSIKALPYLHVSHLLVFAANTWQLDVQYLQWFRRLDAVRLKNKEQLQKKFDRPAGRYCSPRALFLLRPCLDDLPNISANMEDLIYRTLRRSRIVTNNCGNSLFAIPTTRTFVHVGHENCLPFIEGHTRLAFKEGFNDNVGRNAGVAYFRRPKLHKWVTTFEKMVHFFRNVNEIDIDAKFSEVRCSKAYPVAFQAYKTNLPKFYDEFVHQARMAYAVKVFKAKAKGPTVHKLVEELRQDCDRYWRDGHESCKEKSLTGFGCVKPIHETGEHEARVHYLSVCNCGRSHMTRPDPFKLIAANFEFYEMADCCAELEHLEFASDEESEADMTCTQTPFIPKFSSWSCVCVGPSSRYSHKSGIVDQKAFFPGSNFLLPWDTKLDFPKEILEASGDTRKGTTRAVKIFIGLEYECPDGKRFMMSAPDSILRSTSSGLVKETANKIVSSPMPLYYSCPCSCQANAQLMRIHVVTPKLAVDVTLEPRVQPAPSAPVFFPYETVTLTPSAYWVLRLPYVYKNKGVVYRPTEDSFDLESARLLGGLLTVTPGTSI</sequence>
<protein>
    <recommendedName>
        <fullName evidence="3 4">Nonsense-mediated mRNA decay factor SMG8</fullName>
    </recommendedName>
</protein>
<dbReference type="KEGG" id="goe:100898534"/>
<dbReference type="Proteomes" id="UP000694867">
    <property type="component" value="Unplaced"/>
</dbReference>
<dbReference type="PANTHER" id="PTHR13091">
    <property type="entry name" value="AMPLIFIED IN BREAST CANCER 2-RELATED"/>
    <property type="match status" value="1"/>
</dbReference>
<comment type="similarity">
    <text evidence="1 4">Belongs to the SMG8 family.</text>
</comment>
<organism evidence="5 6">
    <name type="scientific">Galendromus occidentalis</name>
    <name type="common">western predatory mite</name>
    <dbReference type="NCBI Taxonomy" id="34638"/>
    <lineage>
        <taxon>Eukaryota</taxon>
        <taxon>Metazoa</taxon>
        <taxon>Ecdysozoa</taxon>
        <taxon>Arthropoda</taxon>
        <taxon>Chelicerata</taxon>
        <taxon>Arachnida</taxon>
        <taxon>Acari</taxon>
        <taxon>Parasitiformes</taxon>
        <taxon>Mesostigmata</taxon>
        <taxon>Gamasina</taxon>
        <taxon>Phytoseioidea</taxon>
        <taxon>Phytoseiidae</taxon>
        <taxon>Typhlodrominae</taxon>
        <taxon>Galendromus</taxon>
    </lineage>
</organism>
<evidence type="ECO:0000256" key="2">
    <source>
        <dbReference type="ARBA" id="ARBA00023161"/>
    </source>
</evidence>
<dbReference type="PANTHER" id="PTHR13091:SF0">
    <property type="entry name" value="NONSENSE-MEDIATED MRNA DECAY FACTOR SMG8"/>
    <property type="match status" value="1"/>
</dbReference>
<evidence type="ECO:0000256" key="4">
    <source>
        <dbReference type="RuleBase" id="RU367133"/>
    </source>
</evidence>
<evidence type="ECO:0000256" key="1">
    <source>
        <dbReference type="ARBA" id="ARBA00006443"/>
    </source>
</evidence>
<dbReference type="Pfam" id="PF10220">
    <property type="entry name" value="Smg8_Smg9"/>
    <property type="match status" value="3"/>
</dbReference>
<keyword evidence="2 4" id="KW-0866">Nonsense-mediated mRNA decay</keyword>
<dbReference type="GeneID" id="100898534"/>
<accession>A0AAJ6VVM3</accession>
<keyword evidence="5" id="KW-1185">Reference proteome</keyword>
<dbReference type="RefSeq" id="XP_003738584.1">
    <property type="nucleotide sequence ID" value="XM_003738536.2"/>
</dbReference>
<gene>
    <name evidence="6" type="primary">LOC100898534</name>
</gene>
<evidence type="ECO:0000256" key="3">
    <source>
        <dbReference type="ARBA" id="ARBA00029509"/>
    </source>
</evidence>
<proteinExistence type="inferred from homology"/>
<dbReference type="AlphaFoldDB" id="A0AAJ6VVM3"/>
<name>A0AAJ6VVM3_9ACAR</name>
<dbReference type="InterPro" id="IPR019354">
    <property type="entry name" value="SMG8-like"/>
</dbReference>
<evidence type="ECO:0000313" key="6">
    <source>
        <dbReference type="RefSeq" id="XP_003738584.1"/>
    </source>
</evidence>
<comment type="function">
    <text evidence="4">Involved in nonsense-mediated decay (NMD) of mRNAs containing premature stop codons.</text>
</comment>
<reference evidence="6" key="1">
    <citation type="submission" date="2025-08" db="UniProtKB">
        <authorList>
            <consortium name="RefSeq"/>
        </authorList>
    </citation>
    <scope>IDENTIFICATION</scope>
</reference>